<dbReference type="PANTHER" id="PTHR47473">
    <property type="entry name" value="BTA1P"/>
    <property type="match status" value="1"/>
</dbReference>
<accession>A0A8J3K817</accession>
<name>A0A8J3K817_9ACTN</name>
<dbReference type="Pfam" id="PF11899">
    <property type="entry name" value="DUF3419"/>
    <property type="match status" value="1"/>
</dbReference>
<dbReference type="EMBL" id="BONG01000021">
    <property type="protein sequence ID" value="GIF90174.1"/>
    <property type="molecule type" value="Genomic_DNA"/>
</dbReference>
<keyword evidence="2" id="KW-1185">Reference proteome</keyword>
<dbReference type="GO" id="GO:0016740">
    <property type="term" value="F:transferase activity"/>
    <property type="evidence" value="ECO:0007669"/>
    <property type="project" value="UniProtKB-KW"/>
</dbReference>
<sequence length="380" mass="42709">MSPRTETPQHPPAAQPPALVRRIELPGSVDDRLYFAQVREDPELEIAAFAARWDGPIAVVSSAGCTALSLLAAGAAEVVGVDVNRTQNHLVELKAVAVAQLAPGAAVGLLGGAPMAPAARRQAYEQIRGRLTAGARDHWDTHPRAIERGVLQAGVTERLMRLIARTLRVVHPRRSETLLAPRTLDEQREFYRRDWDTFGWRLLFAVLCNRLVLRRTYDERFFAHVENPSYARHFRQVAEHTLTELDIGGNYFLHHLLTGAYPAASRPPYLDGPVPVDRLRLVDGGFTEYLRTRPDGSMAGFALSNICEWLSADQIDELFAEIVRTARPGARLVFRNFVGWTEVPPRWRDAVREDRARGEELMRTDRSLCQRRFALCEVTP</sequence>
<proteinExistence type="predicted"/>
<dbReference type="PANTHER" id="PTHR47473:SF1">
    <property type="entry name" value="METHYLTRANSFERASE DOMAIN-CONTAINING PROTEIN"/>
    <property type="match status" value="1"/>
</dbReference>
<organism evidence="1 2">
    <name type="scientific">Catellatospora chokoriensis</name>
    <dbReference type="NCBI Taxonomy" id="310353"/>
    <lineage>
        <taxon>Bacteria</taxon>
        <taxon>Bacillati</taxon>
        <taxon>Actinomycetota</taxon>
        <taxon>Actinomycetes</taxon>
        <taxon>Micromonosporales</taxon>
        <taxon>Micromonosporaceae</taxon>
        <taxon>Catellatospora</taxon>
    </lineage>
</organism>
<reference evidence="1 2" key="1">
    <citation type="submission" date="2021-01" db="EMBL/GenBank/DDBJ databases">
        <title>Whole genome shotgun sequence of Catellatospora chokoriensis NBRC 107358.</title>
        <authorList>
            <person name="Komaki H."/>
            <person name="Tamura T."/>
        </authorList>
    </citation>
    <scope>NUCLEOTIDE SEQUENCE [LARGE SCALE GENOMIC DNA]</scope>
    <source>
        <strain evidence="1 2">NBRC 107358</strain>
    </source>
</reference>
<evidence type="ECO:0000313" key="2">
    <source>
        <dbReference type="Proteomes" id="UP000619293"/>
    </source>
</evidence>
<comment type="caution">
    <text evidence="1">The sequence shown here is derived from an EMBL/GenBank/DDBJ whole genome shotgun (WGS) entry which is preliminary data.</text>
</comment>
<dbReference type="Proteomes" id="UP000619293">
    <property type="component" value="Unassembled WGS sequence"/>
</dbReference>
<dbReference type="AlphaFoldDB" id="A0A8J3K817"/>
<dbReference type="SUPFAM" id="SSF53335">
    <property type="entry name" value="S-adenosyl-L-methionine-dependent methyltransferases"/>
    <property type="match status" value="1"/>
</dbReference>
<keyword evidence="1" id="KW-0808">Transferase</keyword>
<dbReference type="RefSeq" id="WP_191839661.1">
    <property type="nucleotide sequence ID" value="NZ_BAAALB010000009.1"/>
</dbReference>
<dbReference type="InterPro" id="IPR029063">
    <property type="entry name" value="SAM-dependent_MTases_sf"/>
</dbReference>
<evidence type="ECO:0000313" key="1">
    <source>
        <dbReference type="EMBL" id="GIF90174.1"/>
    </source>
</evidence>
<dbReference type="InterPro" id="IPR021829">
    <property type="entry name" value="DUF3419"/>
</dbReference>
<gene>
    <name evidence="1" type="ORF">Cch02nite_36180</name>
</gene>
<protein>
    <submittedName>
        <fullName evidence="1">S-adenosylmethionine--diacylglycerol 3-amino-3-carboxypropyl transferase</fullName>
    </submittedName>
</protein>